<sequence>MNQARIKGAGRNISGLLFRNRYFVIASVVIVVLATSVYLLFSSPKYKVSVELDASDDWELLTTAINELRSETTIKKAVNALGLQVSYYHKGTFTTKEIYGNSLPIKLIPGKSNFYTSAVEITINLINGGVCRIDQDNVLTDVPLYHPVKYGSLSYTIIKGPAFKSIQLPLIVKLTRSADLTEQFSKSMRAKILNDSSFELSINTDNAQKGHDFLNKLVEIINAQYAKPVSPTKPAVIDTTLLLKLNDSIAYYKAVADKYHEQQAILNNIKKPRQMPKRRAVPVLVTAKTALTEKERAGLNALTAVKAYALKPNDAFVIIPDNHQVSDYRIEALIQDFNKAQLNKQRVMQDSDNADASVYAFKLELNSIKEALVNGITVKEQKIRNAHQIKDVRQLKYVDQPKDVEQPQDSVQPKDVDHPKDSKSIASFLSLQLNDSIAQIKALIENKQQQYNRLLHGSGGQAPGPRLIISETWHAKESMLSKSLLVYFFALLTGLLLPVLLLIINEYITSAKKSRCNKTQGKAYP</sequence>
<keyword evidence="2" id="KW-0812">Transmembrane</keyword>
<keyword evidence="2" id="KW-1133">Transmembrane helix</keyword>
<reference evidence="4" key="1">
    <citation type="submission" date="2016-10" db="EMBL/GenBank/DDBJ databases">
        <authorList>
            <person name="Varghese N."/>
            <person name="Submissions S."/>
        </authorList>
    </citation>
    <scope>NUCLEOTIDE SEQUENCE [LARGE SCALE GENOMIC DNA]</scope>
    <source>
        <strain evidence="4">Gh-67</strain>
    </source>
</reference>
<keyword evidence="2" id="KW-0472">Membrane</keyword>
<dbReference type="Proteomes" id="UP000199705">
    <property type="component" value="Unassembled WGS sequence"/>
</dbReference>
<evidence type="ECO:0000256" key="2">
    <source>
        <dbReference type="SAM" id="Phobius"/>
    </source>
</evidence>
<organism evidence="3 4">
    <name type="scientific">Mucilaginibacter gossypii</name>
    <dbReference type="NCBI Taxonomy" id="551996"/>
    <lineage>
        <taxon>Bacteria</taxon>
        <taxon>Pseudomonadati</taxon>
        <taxon>Bacteroidota</taxon>
        <taxon>Sphingobacteriia</taxon>
        <taxon>Sphingobacteriales</taxon>
        <taxon>Sphingobacteriaceae</taxon>
        <taxon>Mucilaginibacter</taxon>
    </lineage>
</organism>
<evidence type="ECO:0008006" key="5">
    <source>
        <dbReference type="Google" id="ProtNLM"/>
    </source>
</evidence>
<dbReference type="STRING" id="551996.SAMN05192573_106194"/>
<protein>
    <recommendedName>
        <fullName evidence="5">Chain length determinant protein</fullName>
    </recommendedName>
</protein>
<keyword evidence="4" id="KW-1185">Reference proteome</keyword>
<gene>
    <name evidence="3" type="ORF">SAMN05192573_106194</name>
</gene>
<evidence type="ECO:0000256" key="1">
    <source>
        <dbReference type="SAM" id="MobiDB-lite"/>
    </source>
</evidence>
<feature type="region of interest" description="Disordered" evidence="1">
    <location>
        <begin position="400"/>
        <end position="420"/>
    </location>
</feature>
<feature type="transmembrane region" description="Helical" evidence="2">
    <location>
        <begin position="484"/>
        <end position="504"/>
    </location>
</feature>
<dbReference type="RefSeq" id="WP_091168089.1">
    <property type="nucleotide sequence ID" value="NZ_FNCG01000006.1"/>
</dbReference>
<dbReference type="AlphaFoldDB" id="A0A1G7ZAU9"/>
<evidence type="ECO:0000313" key="3">
    <source>
        <dbReference type="EMBL" id="SDH05676.1"/>
    </source>
</evidence>
<accession>A0A1G7ZAU9</accession>
<name>A0A1G7ZAU9_9SPHI</name>
<feature type="transmembrane region" description="Helical" evidence="2">
    <location>
        <begin position="21"/>
        <end position="41"/>
    </location>
</feature>
<evidence type="ECO:0000313" key="4">
    <source>
        <dbReference type="Proteomes" id="UP000199705"/>
    </source>
</evidence>
<proteinExistence type="predicted"/>
<dbReference type="EMBL" id="FNCG01000006">
    <property type="protein sequence ID" value="SDH05676.1"/>
    <property type="molecule type" value="Genomic_DNA"/>
</dbReference>